<dbReference type="EMBL" id="PUHZ01000001">
    <property type="protein sequence ID" value="PQO48149.1"/>
    <property type="molecule type" value="Genomic_DNA"/>
</dbReference>
<dbReference type="InterPro" id="IPR036249">
    <property type="entry name" value="Thioredoxin-like_sf"/>
</dbReference>
<organism evidence="4 5">
    <name type="scientific">Blastopirellula marina</name>
    <dbReference type="NCBI Taxonomy" id="124"/>
    <lineage>
        <taxon>Bacteria</taxon>
        <taxon>Pseudomonadati</taxon>
        <taxon>Planctomycetota</taxon>
        <taxon>Planctomycetia</taxon>
        <taxon>Pirellulales</taxon>
        <taxon>Pirellulaceae</taxon>
        <taxon>Blastopirellula</taxon>
    </lineage>
</organism>
<reference evidence="4 5" key="1">
    <citation type="submission" date="2018-02" db="EMBL/GenBank/DDBJ databases">
        <title>Comparative genomes isolates from brazilian mangrove.</title>
        <authorList>
            <person name="Araujo J.E."/>
            <person name="Taketani R.G."/>
            <person name="Silva M.C.P."/>
            <person name="Loureco M.V."/>
            <person name="Andreote F.D."/>
        </authorList>
    </citation>
    <scope>NUCLEOTIDE SEQUENCE [LARGE SCALE GENOMIC DNA]</scope>
    <source>
        <strain evidence="4 5">Nap-Phe MGV</strain>
    </source>
</reference>
<evidence type="ECO:0000256" key="1">
    <source>
        <dbReference type="ARBA" id="ARBA00023284"/>
    </source>
</evidence>
<dbReference type="Proteomes" id="UP000237819">
    <property type="component" value="Unassembled WGS sequence"/>
</dbReference>
<dbReference type="GO" id="GO:0016209">
    <property type="term" value="F:antioxidant activity"/>
    <property type="evidence" value="ECO:0007669"/>
    <property type="project" value="InterPro"/>
</dbReference>
<feature type="domain" description="Thioredoxin" evidence="3">
    <location>
        <begin position="300"/>
        <end position="441"/>
    </location>
</feature>
<gene>
    <name evidence="4" type="ORF">C5Y93_00260</name>
</gene>
<evidence type="ECO:0000259" key="3">
    <source>
        <dbReference type="PROSITE" id="PS51352"/>
    </source>
</evidence>
<dbReference type="InterPro" id="IPR050553">
    <property type="entry name" value="Thioredoxin_ResA/DsbE_sf"/>
</dbReference>
<dbReference type="InterPro" id="IPR013766">
    <property type="entry name" value="Thioredoxin_domain"/>
</dbReference>
<evidence type="ECO:0000313" key="5">
    <source>
        <dbReference type="Proteomes" id="UP000237819"/>
    </source>
</evidence>
<dbReference type="GO" id="GO:0016491">
    <property type="term" value="F:oxidoreductase activity"/>
    <property type="evidence" value="ECO:0007669"/>
    <property type="project" value="InterPro"/>
</dbReference>
<protein>
    <recommendedName>
        <fullName evidence="3">Thioredoxin domain-containing protein</fullName>
    </recommendedName>
</protein>
<dbReference type="InterPro" id="IPR000866">
    <property type="entry name" value="AhpC/TSA"/>
</dbReference>
<feature type="region of interest" description="Disordered" evidence="2">
    <location>
        <begin position="1"/>
        <end position="20"/>
    </location>
</feature>
<dbReference type="PROSITE" id="PS00194">
    <property type="entry name" value="THIOREDOXIN_1"/>
    <property type="match status" value="1"/>
</dbReference>
<accession>A0A2S8GUP7</accession>
<dbReference type="InterPro" id="IPR017937">
    <property type="entry name" value="Thioredoxin_CS"/>
</dbReference>
<proteinExistence type="predicted"/>
<dbReference type="Gene3D" id="3.40.30.10">
    <property type="entry name" value="Glutaredoxin"/>
    <property type="match status" value="1"/>
</dbReference>
<evidence type="ECO:0000256" key="2">
    <source>
        <dbReference type="SAM" id="MobiDB-lite"/>
    </source>
</evidence>
<comment type="caution">
    <text evidence="4">The sequence shown here is derived from an EMBL/GenBank/DDBJ whole genome shotgun (WGS) entry which is preliminary data.</text>
</comment>
<dbReference type="PANTHER" id="PTHR42852">
    <property type="entry name" value="THIOL:DISULFIDE INTERCHANGE PROTEIN DSBE"/>
    <property type="match status" value="1"/>
</dbReference>
<dbReference type="Pfam" id="PF00578">
    <property type="entry name" value="AhpC-TSA"/>
    <property type="match status" value="1"/>
</dbReference>
<dbReference type="PROSITE" id="PS51352">
    <property type="entry name" value="THIOREDOXIN_2"/>
    <property type="match status" value="1"/>
</dbReference>
<name>A0A2S8GUP7_9BACT</name>
<dbReference type="PANTHER" id="PTHR42852:SF13">
    <property type="entry name" value="PROTEIN DIPZ"/>
    <property type="match status" value="1"/>
</dbReference>
<dbReference type="CDD" id="cd02966">
    <property type="entry name" value="TlpA_like_family"/>
    <property type="match status" value="1"/>
</dbReference>
<keyword evidence="1" id="KW-0676">Redox-active center</keyword>
<sequence>MDILTDPSHNHVGLCSPDSGFTPPRGFPMRAITTLLLLTLGLAPVTAVAQDQAWKQSASADQLELVPLMKEYLAAIPQGPGQWDPSTDPSSEYLPKLLAFEEEHRGTDSGLLALRQIVPRTWRLPEETRSSTRKEAFERLKHYANNPLTAVIVRSVGNGNPDPEGVAGLRMLMKHPDTSPLVAGYCQLSLGRHLTMRKYGFDNGRKRLAEIEAGAKSEVGEKDFRLERMKHYPDKATCIAGEAEGIELLDLLAQSKSTIRMRVIRPIDENGILIKLDKSDSASASLSEEAAGYHFQATRLRPGKPAPELGVALIDGKQWSLADQTAAGRVTLIHFSFKGCGPCEAMYPDLRKMQEQYGDKLAILAIMVDPDLNDTVEAAESGKISWSVTWDGRNGPLATKWGILGYPTTWVIDQDGKIAESYLFGDQLTDLVGELITQPANDK</sequence>
<evidence type="ECO:0000313" key="4">
    <source>
        <dbReference type="EMBL" id="PQO48149.1"/>
    </source>
</evidence>
<dbReference type="AlphaFoldDB" id="A0A2S8GUP7"/>
<dbReference type="SUPFAM" id="SSF52833">
    <property type="entry name" value="Thioredoxin-like"/>
    <property type="match status" value="1"/>
</dbReference>